<accession>A0ABW0ZGR4</accession>
<sequence>MRTTTLRGMTAVTVATAVTAVLVGGCGSATDVASEGPSQLPTAAEPYDGPLYVPDARYGAAGEVVECRHRPGSGRFHTGEVYGEGATSDSPDGAVRTAMSEGLFLDLPDLPLRVAAAEDGRVLFTHVGDGRTTAALVVRDGHATEGAGGDGWYLESSAICDLSEFPPELAESHFGTEIWTGPDGQPVLTTRVVSQPGPEHCDWQSMTFLSVGRDRTYVRDPLPDLREWLDAEYVASMPLPEDAVDTGFSREDDRLWLSPGGDRAYVGRPADVEAWPRTDLACA</sequence>
<keyword evidence="1" id="KW-0732">Signal</keyword>
<gene>
    <name evidence="2" type="ORF">ACFPQB_09675</name>
</gene>
<protein>
    <recommendedName>
        <fullName evidence="4">Lipoprotein</fullName>
    </recommendedName>
</protein>
<name>A0ABW0ZGR4_9ACTN</name>
<comment type="caution">
    <text evidence="2">The sequence shown here is derived from an EMBL/GenBank/DDBJ whole genome shotgun (WGS) entry which is preliminary data.</text>
</comment>
<dbReference type="EMBL" id="JBHSNS010000003">
    <property type="protein sequence ID" value="MFC5729188.1"/>
    <property type="molecule type" value="Genomic_DNA"/>
</dbReference>
<keyword evidence="3" id="KW-1185">Reference proteome</keyword>
<feature type="signal peptide" evidence="1">
    <location>
        <begin position="1"/>
        <end position="20"/>
    </location>
</feature>
<evidence type="ECO:0008006" key="4">
    <source>
        <dbReference type="Google" id="ProtNLM"/>
    </source>
</evidence>
<feature type="chain" id="PRO_5045496545" description="Lipoprotein" evidence="1">
    <location>
        <begin position="21"/>
        <end position="283"/>
    </location>
</feature>
<evidence type="ECO:0000313" key="2">
    <source>
        <dbReference type="EMBL" id="MFC5729188.1"/>
    </source>
</evidence>
<evidence type="ECO:0000256" key="1">
    <source>
        <dbReference type="SAM" id="SignalP"/>
    </source>
</evidence>
<dbReference type="PROSITE" id="PS51257">
    <property type="entry name" value="PROKAR_LIPOPROTEIN"/>
    <property type="match status" value="1"/>
</dbReference>
<proteinExistence type="predicted"/>
<organism evidence="2 3">
    <name type="scientific">Nocardioides vastitatis</name>
    <dbReference type="NCBI Taxonomy" id="2568655"/>
    <lineage>
        <taxon>Bacteria</taxon>
        <taxon>Bacillati</taxon>
        <taxon>Actinomycetota</taxon>
        <taxon>Actinomycetes</taxon>
        <taxon>Propionibacteriales</taxon>
        <taxon>Nocardioidaceae</taxon>
        <taxon>Nocardioides</taxon>
    </lineage>
</organism>
<dbReference type="RefSeq" id="WP_136431872.1">
    <property type="nucleotide sequence ID" value="NZ_JBHSNS010000003.1"/>
</dbReference>
<evidence type="ECO:0000313" key="3">
    <source>
        <dbReference type="Proteomes" id="UP001596072"/>
    </source>
</evidence>
<reference evidence="3" key="1">
    <citation type="journal article" date="2019" name="Int. J. Syst. Evol. Microbiol.">
        <title>The Global Catalogue of Microorganisms (GCM) 10K type strain sequencing project: providing services to taxonomists for standard genome sequencing and annotation.</title>
        <authorList>
            <consortium name="The Broad Institute Genomics Platform"/>
            <consortium name="The Broad Institute Genome Sequencing Center for Infectious Disease"/>
            <person name="Wu L."/>
            <person name="Ma J."/>
        </authorList>
    </citation>
    <scope>NUCLEOTIDE SEQUENCE [LARGE SCALE GENOMIC DNA]</scope>
    <source>
        <strain evidence="3">YIM 94188</strain>
    </source>
</reference>
<dbReference type="Proteomes" id="UP001596072">
    <property type="component" value="Unassembled WGS sequence"/>
</dbReference>